<dbReference type="GO" id="GO:0000407">
    <property type="term" value="C:phagophore assembly site"/>
    <property type="evidence" value="ECO:0007669"/>
    <property type="project" value="TreeGrafter"/>
</dbReference>
<evidence type="ECO:0000313" key="8">
    <source>
        <dbReference type="EMBL" id="CAJ0602143.1"/>
    </source>
</evidence>
<keyword evidence="3" id="KW-0238">DNA-binding</keyword>
<dbReference type="GO" id="GO:0034272">
    <property type="term" value="C:phosphatidylinositol 3-kinase complex, class III, type II"/>
    <property type="evidence" value="ECO:0007669"/>
    <property type="project" value="TreeGrafter"/>
</dbReference>
<dbReference type="EMBL" id="CATQJL010000305">
    <property type="protein sequence ID" value="CAJ0602143.1"/>
    <property type="molecule type" value="Genomic_DNA"/>
</dbReference>
<dbReference type="PANTHER" id="PTHR12768">
    <property type="entry name" value="BECLIN 1"/>
    <property type="match status" value="1"/>
</dbReference>
<name>A0AA36H178_CYLNA</name>
<dbReference type="GO" id="GO:0003677">
    <property type="term" value="F:DNA binding"/>
    <property type="evidence" value="ECO:0007669"/>
    <property type="project" value="UniProtKB-KW"/>
</dbReference>
<feature type="compositionally biased region" description="Basic and acidic residues" evidence="6">
    <location>
        <begin position="949"/>
        <end position="963"/>
    </location>
</feature>
<dbReference type="GO" id="GO:0000423">
    <property type="term" value="P:mitophagy"/>
    <property type="evidence" value="ECO:0007669"/>
    <property type="project" value="TreeGrafter"/>
</dbReference>
<feature type="region of interest" description="Disordered" evidence="6">
    <location>
        <begin position="525"/>
        <end position="547"/>
    </location>
</feature>
<proteinExistence type="inferred from homology"/>
<comment type="caution">
    <text evidence="8">The sequence shown here is derived from an EMBL/GenBank/DDBJ whole genome shotgun (WGS) entry which is preliminary data.</text>
</comment>
<feature type="region of interest" description="Disordered" evidence="6">
    <location>
        <begin position="815"/>
        <end position="844"/>
    </location>
</feature>
<dbReference type="InterPro" id="IPR007243">
    <property type="entry name" value="Atg6/Beclin"/>
</dbReference>
<dbReference type="GO" id="GO:0034271">
    <property type="term" value="C:phosphatidylinositol 3-kinase complex, class III, type I"/>
    <property type="evidence" value="ECO:0007669"/>
    <property type="project" value="TreeGrafter"/>
</dbReference>
<dbReference type="GO" id="GO:0030674">
    <property type="term" value="F:protein-macromolecule adaptor activity"/>
    <property type="evidence" value="ECO:0007669"/>
    <property type="project" value="TreeGrafter"/>
</dbReference>
<dbReference type="InterPro" id="IPR004826">
    <property type="entry name" value="bZIP_Maf"/>
</dbReference>
<evidence type="ECO:0000256" key="2">
    <source>
        <dbReference type="ARBA" id="ARBA00023015"/>
    </source>
</evidence>
<evidence type="ECO:0000256" key="1">
    <source>
        <dbReference type="ARBA" id="ARBA00005965"/>
    </source>
</evidence>
<organism evidence="8 9">
    <name type="scientific">Cylicocyclus nassatus</name>
    <name type="common">Nematode worm</name>
    <dbReference type="NCBI Taxonomy" id="53992"/>
    <lineage>
        <taxon>Eukaryota</taxon>
        <taxon>Metazoa</taxon>
        <taxon>Ecdysozoa</taxon>
        <taxon>Nematoda</taxon>
        <taxon>Chromadorea</taxon>
        <taxon>Rhabditida</taxon>
        <taxon>Rhabditina</taxon>
        <taxon>Rhabditomorpha</taxon>
        <taxon>Strongyloidea</taxon>
        <taxon>Strongylidae</taxon>
        <taxon>Cylicocyclus</taxon>
    </lineage>
</organism>
<dbReference type="InterPro" id="IPR008917">
    <property type="entry name" value="TF_DNA-bd_sf"/>
</dbReference>
<dbReference type="SUPFAM" id="SSF47454">
    <property type="entry name" value="A DNA-binding domain in eukaryotic transcription factors"/>
    <property type="match status" value="1"/>
</dbReference>
<dbReference type="PROSITE" id="PS00036">
    <property type="entry name" value="BZIP_BASIC"/>
    <property type="match status" value="1"/>
</dbReference>
<keyword evidence="9" id="KW-1185">Reference proteome</keyword>
<dbReference type="Proteomes" id="UP001176961">
    <property type="component" value="Unassembled WGS sequence"/>
</dbReference>
<feature type="compositionally biased region" description="Polar residues" evidence="6">
    <location>
        <begin position="625"/>
        <end position="636"/>
    </location>
</feature>
<comment type="similarity">
    <text evidence="1">Belongs to the beclin family.</text>
</comment>
<dbReference type="Pfam" id="PF04111">
    <property type="entry name" value="APG6"/>
    <property type="match status" value="1"/>
</dbReference>
<feature type="compositionally biased region" description="Low complexity" evidence="6">
    <location>
        <begin position="815"/>
        <end position="831"/>
    </location>
</feature>
<sequence>MGTVSNDEAEMATETRSLMCLNCQSPMKIDVKLKGPRDRKSSEAENTSLMAGQSCNLMELICDAEVPSRRRYARNVPMSCWQLIDMLKEQYSNADVASLKKTLRNLQDEERALKAQYDQLCAEESRLDAELLEKKSQLEEKTEEEASRWRQFRDNHRRLLDIDEQTRKADAQLRYYAEQHRRLANTNALDLVFHIWVDPTDGIIGEINGFRLGRLPDHLVDWPEINAAWGQLVLLLDALMHRINFKQENFKLVTMGSYSCIKRKRATGEEVKYPLYASGSWKPFGNNNMDSGIMAYLQCFEEIRAALQKQNPRFEIPHRINKDCLVHDKMEYSAKMLLNSEERWTKAMKFLLTDLRATIMQVSAIRPSSVQVFIAGIRRRGRVRRSSSSSSCDSSCGGRRSAANRARYAAVIATSPARKAKNNEEIMFPSFWVFAFASSLFLAPTTITRKSLINYFENQDIPSMMYDGLMDMDTGNFFKLRPLGVRWRDEATLARIAYNYTERADYGGRVTMMPVVTERPRTHLGRVPGQLVPTTSTAPPAPSHDDPSLEDIELIDVLWRRDIAAEKGTRQLEPAEQYERDLQLLTEKSVHAPLSAEESSRFEDLSKVYFEDFYAAPYVLRPGTKGTTPQPPSRSDQVFEFEDDPNKRDLRTPTDEDLAELLADVSKEGGQLDQLTCLGVCPPADLEPLPLVNNVSLSDGIVFTPQNVTEMSMMQEQRQAALASVMAPPAPATLYNETTMPSMWVQQAEMTPSDIYPNNGYMTFQNDTGTQVVSTGSQYDHQYLGNVPTEQREESTATRTIPVYDPYYSARTTSFSNESSSVCSSSSTAASPHYHSESENYSPHASRYYGKLAPREIEEPSMYPRTVCGSHGDNSVSPPNMPRRRGRQSKDEQLAAANRLPLSAREISEMTLGELHKVLKNEQLTEQQKQLIRKIRRRGKNKVAARTCRERRGERQRNNRETETWTVPTHPPQNPFDIHLS</sequence>
<feature type="region of interest" description="Disordered" evidence="6">
    <location>
        <begin position="863"/>
        <end position="892"/>
    </location>
</feature>
<dbReference type="PANTHER" id="PTHR12768:SF4">
    <property type="entry name" value="BECLIN-1"/>
    <property type="match status" value="1"/>
</dbReference>
<protein>
    <recommendedName>
        <fullName evidence="7">BZIP domain-containing protein</fullName>
    </recommendedName>
</protein>
<feature type="region of interest" description="Disordered" evidence="6">
    <location>
        <begin position="622"/>
        <end position="652"/>
    </location>
</feature>
<dbReference type="InterPro" id="IPR040455">
    <property type="entry name" value="Atg6_BARA"/>
</dbReference>
<dbReference type="Gene3D" id="1.10.418.40">
    <property type="entry name" value="Autophagy protein 6/Beclin 1"/>
    <property type="match status" value="1"/>
</dbReference>
<feature type="coiled-coil region" evidence="5">
    <location>
        <begin position="96"/>
        <end position="144"/>
    </location>
</feature>
<dbReference type="Gene3D" id="1.10.880.10">
    <property type="entry name" value="Transcription factor, Skn-1-like, DNA-binding domain"/>
    <property type="match status" value="1"/>
</dbReference>
<evidence type="ECO:0000256" key="3">
    <source>
        <dbReference type="ARBA" id="ARBA00023125"/>
    </source>
</evidence>
<keyword evidence="2" id="KW-0805">Transcription regulation</keyword>
<dbReference type="GO" id="GO:0045324">
    <property type="term" value="P:late endosome to vacuole transport"/>
    <property type="evidence" value="ECO:0007669"/>
    <property type="project" value="TreeGrafter"/>
</dbReference>
<keyword evidence="5" id="KW-0175">Coiled coil</keyword>
<dbReference type="GO" id="GO:0006995">
    <property type="term" value="P:cellular response to nitrogen starvation"/>
    <property type="evidence" value="ECO:0007669"/>
    <property type="project" value="TreeGrafter"/>
</dbReference>
<reference evidence="8" key="1">
    <citation type="submission" date="2023-07" db="EMBL/GenBank/DDBJ databases">
        <authorList>
            <consortium name="CYATHOMIX"/>
        </authorList>
    </citation>
    <scope>NUCLEOTIDE SEQUENCE</scope>
    <source>
        <strain evidence="8">N/A</strain>
    </source>
</reference>
<dbReference type="AlphaFoldDB" id="A0AA36H178"/>
<gene>
    <name evidence="8" type="ORF">CYNAS_LOCUS14126</name>
</gene>
<dbReference type="InterPro" id="IPR004827">
    <property type="entry name" value="bZIP"/>
</dbReference>
<evidence type="ECO:0000256" key="4">
    <source>
        <dbReference type="ARBA" id="ARBA00023163"/>
    </source>
</evidence>
<evidence type="ECO:0000259" key="7">
    <source>
        <dbReference type="PROSITE" id="PS00036"/>
    </source>
</evidence>
<accession>A0AA36H178</accession>
<dbReference type="Pfam" id="PF03131">
    <property type="entry name" value="bZIP_Maf"/>
    <property type="match status" value="1"/>
</dbReference>
<feature type="region of interest" description="Disordered" evidence="6">
    <location>
        <begin position="949"/>
        <end position="981"/>
    </location>
</feature>
<dbReference type="GO" id="GO:0043548">
    <property type="term" value="F:phosphatidylinositol 3-kinase binding"/>
    <property type="evidence" value="ECO:0007669"/>
    <property type="project" value="TreeGrafter"/>
</dbReference>
<dbReference type="GO" id="GO:0003700">
    <property type="term" value="F:DNA-binding transcription factor activity"/>
    <property type="evidence" value="ECO:0007669"/>
    <property type="project" value="InterPro"/>
</dbReference>
<feature type="domain" description="BZIP" evidence="7">
    <location>
        <begin position="936"/>
        <end position="951"/>
    </location>
</feature>
<evidence type="ECO:0000313" key="9">
    <source>
        <dbReference type="Proteomes" id="UP001176961"/>
    </source>
</evidence>
<keyword evidence="4" id="KW-0804">Transcription</keyword>
<evidence type="ECO:0000256" key="6">
    <source>
        <dbReference type="SAM" id="MobiDB-lite"/>
    </source>
</evidence>
<dbReference type="InterPro" id="IPR038274">
    <property type="entry name" value="Atg6/Beclin_C_sf"/>
</dbReference>
<dbReference type="GO" id="GO:0000045">
    <property type="term" value="P:autophagosome assembly"/>
    <property type="evidence" value="ECO:0007669"/>
    <property type="project" value="TreeGrafter"/>
</dbReference>
<evidence type="ECO:0000256" key="5">
    <source>
        <dbReference type="SAM" id="Coils"/>
    </source>
</evidence>